<dbReference type="AlphaFoldDB" id="A0A6A6EQV8"/>
<gene>
    <name evidence="3" type="ORF">K469DRAFT_715212</name>
</gene>
<proteinExistence type="predicted"/>
<feature type="signal peptide" evidence="2">
    <location>
        <begin position="1"/>
        <end position="20"/>
    </location>
</feature>
<feature type="region of interest" description="Disordered" evidence="1">
    <location>
        <begin position="26"/>
        <end position="49"/>
    </location>
</feature>
<sequence>MRKFSLPFSFILQLFIFSLSRPLSFRRDPSSFSTPEKSHRTASVPSSDKAPDIACQGWYNGRQHAHSITRKTLHLGWAMRSVLEMEAESINQHAMA</sequence>
<feature type="chain" id="PRO_5025580784" description="Secreted protein" evidence="2">
    <location>
        <begin position="21"/>
        <end position="96"/>
    </location>
</feature>
<name>A0A6A6EQV8_9PEZI</name>
<evidence type="ECO:0000256" key="2">
    <source>
        <dbReference type="SAM" id="SignalP"/>
    </source>
</evidence>
<dbReference type="Proteomes" id="UP000800200">
    <property type="component" value="Unassembled WGS sequence"/>
</dbReference>
<evidence type="ECO:0000313" key="4">
    <source>
        <dbReference type="Proteomes" id="UP000800200"/>
    </source>
</evidence>
<organism evidence="3 4">
    <name type="scientific">Zopfia rhizophila CBS 207.26</name>
    <dbReference type="NCBI Taxonomy" id="1314779"/>
    <lineage>
        <taxon>Eukaryota</taxon>
        <taxon>Fungi</taxon>
        <taxon>Dikarya</taxon>
        <taxon>Ascomycota</taxon>
        <taxon>Pezizomycotina</taxon>
        <taxon>Dothideomycetes</taxon>
        <taxon>Dothideomycetes incertae sedis</taxon>
        <taxon>Zopfiaceae</taxon>
        <taxon>Zopfia</taxon>
    </lineage>
</organism>
<feature type="compositionally biased region" description="Polar residues" evidence="1">
    <location>
        <begin position="30"/>
        <end position="46"/>
    </location>
</feature>
<evidence type="ECO:0000313" key="3">
    <source>
        <dbReference type="EMBL" id="KAF2193169.1"/>
    </source>
</evidence>
<keyword evidence="2" id="KW-0732">Signal</keyword>
<dbReference type="EMBL" id="ML994614">
    <property type="protein sequence ID" value="KAF2193169.1"/>
    <property type="molecule type" value="Genomic_DNA"/>
</dbReference>
<reference evidence="3" key="1">
    <citation type="journal article" date="2020" name="Stud. Mycol.">
        <title>101 Dothideomycetes genomes: a test case for predicting lifestyles and emergence of pathogens.</title>
        <authorList>
            <person name="Haridas S."/>
            <person name="Albert R."/>
            <person name="Binder M."/>
            <person name="Bloem J."/>
            <person name="Labutti K."/>
            <person name="Salamov A."/>
            <person name="Andreopoulos B."/>
            <person name="Baker S."/>
            <person name="Barry K."/>
            <person name="Bills G."/>
            <person name="Bluhm B."/>
            <person name="Cannon C."/>
            <person name="Castanera R."/>
            <person name="Culley D."/>
            <person name="Daum C."/>
            <person name="Ezra D."/>
            <person name="Gonzalez J."/>
            <person name="Henrissat B."/>
            <person name="Kuo A."/>
            <person name="Liang C."/>
            <person name="Lipzen A."/>
            <person name="Lutzoni F."/>
            <person name="Magnuson J."/>
            <person name="Mondo S."/>
            <person name="Nolan M."/>
            <person name="Ohm R."/>
            <person name="Pangilinan J."/>
            <person name="Park H.-J."/>
            <person name="Ramirez L."/>
            <person name="Alfaro M."/>
            <person name="Sun H."/>
            <person name="Tritt A."/>
            <person name="Yoshinaga Y."/>
            <person name="Zwiers L.-H."/>
            <person name="Turgeon B."/>
            <person name="Goodwin S."/>
            <person name="Spatafora J."/>
            <person name="Crous P."/>
            <person name="Grigoriev I."/>
        </authorList>
    </citation>
    <scope>NUCLEOTIDE SEQUENCE</scope>
    <source>
        <strain evidence="3">CBS 207.26</strain>
    </source>
</reference>
<evidence type="ECO:0000256" key="1">
    <source>
        <dbReference type="SAM" id="MobiDB-lite"/>
    </source>
</evidence>
<accession>A0A6A6EQV8</accession>
<keyword evidence="4" id="KW-1185">Reference proteome</keyword>
<evidence type="ECO:0008006" key="5">
    <source>
        <dbReference type="Google" id="ProtNLM"/>
    </source>
</evidence>
<protein>
    <recommendedName>
        <fullName evidence="5">Secreted protein</fullName>
    </recommendedName>
</protein>